<evidence type="ECO:0000313" key="2">
    <source>
        <dbReference type="Proteomes" id="UP000315783"/>
    </source>
</evidence>
<dbReference type="EMBL" id="SPUK01000008">
    <property type="protein sequence ID" value="TQV95135.1"/>
    <property type="molecule type" value="Genomic_DNA"/>
</dbReference>
<sequence>MVAECARGLEDLKIKANAVETKTQGGLAHDECFVGDARLSQEEMSSSRNRQTRPGS</sequence>
<organism evidence="1 2">
    <name type="scientific">Cordyceps javanica</name>
    <dbReference type="NCBI Taxonomy" id="43265"/>
    <lineage>
        <taxon>Eukaryota</taxon>
        <taxon>Fungi</taxon>
        <taxon>Dikarya</taxon>
        <taxon>Ascomycota</taxon>
        <taxon>Pezizomycotina</taxon>
        <taxon>Sordariomycetes</taxon>
        <taxon>Hypocreomycetidae</taxon>
        <taxon>Hypocreales</taxon>
        <taxon>Cordycipitaceae</taxon>
        <taxon>Cordyceps</taxon>
    </lineage>
</organism>
<comment type="caution">
    <text evidence="1">The sequence shown here is derived from an EMBL/GenBank/DDBJ whole genome shotgun (WGS) entry which is preliminary data.</text>
</comment>
<gene>
    <name evidence="1" type="ORF">IF1G_06122</name>
</gene>
<protein>
    <submittedName>
        <fullName evidence="1">Uncharacterized protein</fullName>
    </submittedName>
</protein>
<dbReference type="AlphaFoldDB" id="A0A545V086"/>
<dbReference type="Proteomes" id="UP000315783">
    <property type="component" value="Unassembled WGS sequence"/>
</dbReference>
<reference evidence="1 2" key="1">
    <citation type="journal article" date="2019" name="Appl. Microbiol. Biotechnol.">
        <title>Genome sequence of Isaria javanica and comparative genome analysis insights into family S53 peptidase evolution in fungal entomopathogens.</title>
        <authorList>
            <person name="Lin R."/>
            <person name="Zhang X."/>
            <person name="Xin B."/>
            <person name="Zou M."/>
            <person name="Gao Y."/>
            <person name="Qin F."/>
            <person name="Hu Q."/>
            <person name="Xie B."/>
            <person name="Cheng X."/>
        </authorList>
    </citation>
    <scope>NUCLEOTIDE SEQUENCE [LARGE SCALE GENOMIC DNA]</scope>
    <source>
        <strain evidence="1 2">IJ1G</strain>
    </source>
</reference>
<proteinExistence type="predicted"/>
<name>A0A545V086_9HYPO</name>
<evidence type="ECO:0000313" key="1">
    <source>
        <dbReference type="EMBL" id="TQV95135.1"/>
    </source>
</evidence>
<keyword evidence="2" id="KW-1185">Reference proteome</keyword>
<accession>A0A545V086</accession>